<accession>A0A4S3PMX7</accession>
<dbReference type="AlphaFoldDB" id="A0A4S3PMX7"/>
<keyword evidence="5" id="KW-1185">Reference proteome</keyword>
<comment type="similarity">
    <text evidence="1 2">Belongs to the small heat shock protein (HSP20) family.</text>
</comment>
<dbReference type="CDD" id="cd06464">
    <property type="entry name" value="ACD_sHsps-like"/>
    <property type="match status" value="1"/>
</dbReference>
<dbReference type="PROSITE" id="PS01031">
    <property type="entry name" value="SHSP"/>
    <property type="match status" value="1"/>
</dbReference>
<proteinExistence type="inferred from homology"/>
<evidence type="ECO:0000256" key="2">
    <source>
        <dbReference type="RuleBase" id="RU003616"/>
    </source>
</evidence>
<dbReference type="STRING" id="1033734.GCA_000285535_03408"/>
<sequence length="145" mass="17199">MKMDQFKNLNDWRKQWDHFFGDEFWSGFAPFFDNAHSQLNIYQGENELLVVLSLPGLAKVEDVDIYVKHQTLEVKGKINLNFSGFDILQEGIFQGNFEREIQLPYTVKEERIKATYKRGLLFVHLHKQIPDDSRKKIEVVDRDHK</sequence>
<dbReference type="Pfam" id="PF00011">
    <property type="entry name" value="HSP20"/>
    <property type="match status" value="1"/>
</dbReference>
<evidence type="ECO:0000256" key="1">
    <source>
        <dbReference type="PROSITE-ProRule" id="PRU00285"/>
    </source>
</evidence>
<dbReference type="SUPFAM" id="SSF49764">
    <property type="entry name" value="HSP20-like chaperones"/>
    <property type="match status" value="1"/>
</dbReference>
<organism evidence="4 5">
    <name type="scientific">Bacillus timonensis</name>
    <dbReference type="NCBI Taxonomy" id="1033734"/>
    <lineage>
        <taxon>Bacteria</taxon>
        <taxon>Bacillati</taxon>
        <taxon>Bacillota</taxon>
        <taxon>Bacilli</taxon>
        <taxon>Bacillales</taxon>
        <taxon>Bacillaceae</taxon>
        <taxon>Bacillus</taxon>
    </lineage>
</organism>
<feature type="domain" description="SHSP" evidence="3">
    <location>
        <begin position="30"/>
        <end position="142"/>
    </location>
</feature>
<dbReference type="Gene3D" id="2.60.40.790">
    <property type="match status" value="1"/>
</dbReference>
<dbReference type="RefSeq" id="WP_136381070.1">
    <property type="nucleotide sequence ID" value="NZ_SLUB01000046.1"/>
</dbReference>
<dbReference type="EMBL" id="SLUB01000046">
    <property type="protein sequence ID" value="THE10465.1"/>
    <property type="molecule type" value="Genomic_DNA"/>
</dbReference>
<reference evidence="4 5" key="1">
    <citation type="journal article" date="2019" name="Indoor Air">
        <title>Impacts of indoor surface finishes on bacterial viability.</title>
        <authorList>
            <person name="Hu J."/>
            <person name="Maamar S.B."/>
            <person name="Glawe A.J."/>
            <person name="Gottel N."/>
            <person name="Gilbert J.A."/>
            <person name="Hartmann E.M."/>
        </authorList>
    </citation>
    <scope>NUCLEOTIDE SEQUENCE [LARGE SCALE GENOMIC DNA]</scope>
    <source>
        <strain evidence="4 5">AF060A6</strain>
    </source>
</reference>
<protein>
    <submittedName>
        <fullName evidence="4">Hsp20/alpha crystallin family protein</fullName>
    </submittedName>
</protein>
<dbReference type="OrthoDB" id="1806521at2"/>
<evidence type="ECO:0000313" key="4">
    <source>
        <dbReference type="EMBL" id="THE10465.1"/>
    </source>
</evidence>
<gene>
    <name evidence="4" type="ORF">E1I69_18625</name>
</gene>
<evidence type="ECO:0000259" key="3">
    <source>
        <dbReference type="PROSITE" id="PS01031"/>
    </source>
</evidence>
<dbReference type="InterPro" id="IPR002068">
    <property type="entry name" value="A-crystallin/Hsp20_dom"/>
</dbReference>
<evidence type="ECO:0000313" key="5">
    <source>
        <dbReference type="Proteomes" id="UP000306477"/>
    </source>
</evidence>
<name>A0A4S3PMX7_9BACI</name>
<comment type="caution">
    <text evidence="4">The sequence shown here is derived from an EMBL/GenBank/DDBJ whole genome shotgun (WGS) entry which is preliminary data.</text>
</comment>
<dbReference type="Proteomes" id="UP000306477">
    <property type="component" value="Unassembled WGS sequence"/>
</dbReference>
<dbReference type="InterPro" id="IPR008978">
    <property type="entry name" value="HSP20-like_chaperone"/>
</dbReference>